<keyword evidence="8" id="KW-1185">Reference proteome</keyword>
<feature type="transmembrane region" description="Helical" evidence="6">
    <location>
        <begin position="186"/>
        <end position="211"/>
    </location>
</feature>
<organism evidence="7 8">
    <name type="scientific">Herbaspirillum rhizosphaerae</name>
    <dbReference type="NCBI Taxonomy" id="346179"/>
    <lineage>
        <taxon>Bacteria</taxon>
        <taxon>Pseudomonadati</taxon>
        <taxon>Pseudomonadota</taxon>
        <taxon>Betaproteobacteria</taxon>
        <taxon>Burkholderiales</taxon>
        <taxon>Oxalobacteraceae</taxon>
        <taxon>Herbaspirillum</taxon>
    </lineage>
</organism>
<protein>
    <submittedName>
        <fullName evidence="7">LysE family translocator</fullName>
    </submittedName>
</protein>
<feature type="transmembrane region" description="Helical" evidence="6">
    <location>
        <begin position="6"/>
        <end position="28"/>
    </location>
</feature>
<evidence type="ECO:0000256" key="6">
    <source>
        <dbReference type="SAM" id="Phobius"/>
    </source>
</evidence>
<evidence type="ECO:0000313" key="7">
    <source>
        <dbReference type="EMBL" id="MFL9881055.1"/>
    </source>
</evidence>
<dbReference type="EMBL" id="JAQQFR010000018">
    <property type="protein sequence ID" value="MFL9881055.1"/>
    <property type="molecule type" value="Genomic_DNA"/>
</dbReference>
<evidence type="ECO:0000256" key="4">
    <source>
        <dbReference type="ARBA" id="ARBA00022989"/>
    </source>
</evidence>
<gene>
    <name evidence="7" type="ORF">PQR63_21835</name>
</gene>
<keyword evidence="2" id="KW-1003">Cell membrane</keyword>
<dbReference type="Proteomes" id="UP001629214">
    <property type="component" value="Unassembled WGS sequence"/>
</dbReference>
<feature type="transmembrane region" description="Helical" evidence="6">
    <location>
        <begin position="40"/>
        <end position="63"/>
    </location>
</feature>
<keyword evidence="5 6" id="KW-0472">Membrane</keyword>
<accession>A0ABW8ZEU8</accession>
<dbReference type="Pfam" id="PF01810">
    <property type="entry name" value="LysE"/>
    <property type="match status" value="1"/>
</dbReference>
<dbReference type="InterPro" id="IPR001123">
    <property type="entry name" value="LeuE-type"/>
</dbReference>
<evidence type="ECO:0000313" key="8">
    <source>
        <dbReference type="Proteomes" id="UP001629214"/>
    </source>
</evidence>
<evidence type="ECO:0000256" key="1">
    <source>
        <dbReference type="ARBA" id="ARBA00004651"/>
    </source>
</evidence>
<dbReference type="RefSeq" id="WP_408170103.1">
    <property type="nucleotide sequence ID" value="NZ_JAQQFR010000018.1"/>
</dbReference>
<evidence type="ECO:0000256" key="3">
    <source>
        <dbReference type="ARBA" id="ARBA00022692"/>
    </source>
</evidence>
<keyword evidence="3 6" id="KW-0812">Transmembrane</keyword>
<sequence>MVLQEFLMLAVAHWLALVSPGPDFLLLLRNALRHGRRNGIGTSLGIACANGVYIVMALAGFSVLQHSPALLLAMKLLAGGYLAYIGWAFIRVSRSPQPLAWQHAGGEGKERYGFFKGFAAGFLSGGLNPKNGLFYLGLFTLMVGAATGMEIKILYGAWMFAAVFIWDAALVLAVSNERIAARIARYFSRAEWLAGVVLLVAALGIVAATLFA</sequence>
<comment type="subcellular location">
    <subcellularLocation>
        <location evidence="1">Cell membrane</location>
        <topology evidence="1">Multi-pass membrane protein</topology>
    </subcellularLocation>
</comment>
<dbReference type="PANTHER" id="PTHR30086">
    <property type="entry name" value="ARGININE EXPORTER PROTEIN ARGO"/>
    <property type="match status" value="1"/>
</dbReference>
<evidence type="ECO:0000256" key="5">
    <source>
        <dbReference type="ARBA" id="ARBA00023136"/>
    </source>
</evidence>
<keyword evidence="4 6" id="KW-1133">Transmembrane helix</keyword>
<feature type="transmembrane region" description="Helical" evidence="6">
    <location>
        <begin position="132"/>
        <end position="149"/>
    </location>
</feature>
<feature type="transmembrane region" description="Helical" evidence="6">
    <location>
        <begin position="155"/>
        <end position="174"/>
    </location>
</feature>
<proteinExistence type="predicted"/>
<name>A0ABW8ZEU8_9BURK</name>
<evidence type="ECO:0000256" key="2">
    <source>
        <dbReference type="ARBA" id="ARBA00022475"/>
    </source>
</evidence>
<comment type="caution">
    <text evidence="7">The sequence shown here is derived from an EMBL/GenBank/DDBJ whole genome shotgun (WGS) entry which is preliminary data.</text>
</comment>
<dbReference type="PANTHER" id="PTHR30086:SF17">
    <property type="entry name" value="LYSE FAMILY TRANSLOCATOR"/>
    <property type="match status" value="1"/>
</dbReference>
<reference evidence="7 8" key="1">
    <citation type="journal article" date="2024" name="Chem. Sci.">
        <title>Discovery of megapolipeptins by genome mining of a Burkholderiales bacteria collection.</title>
        <authorList>
            <person name="Paulo B.S."/>
            <person name="Recchia M.J.J."/>
            <person name="Lee S."/>
            <person name="Fergusson C.H."/>
            <person name="Romanowski S.B."/>
            <person name="Hernandez A."/>
            <person name="Krull N."/>
            <person name="Liu D.Y."/>
            <person name="Cavanagh H."/>
            <person name="Bos A."/>
            <person name="Gray C.A."/>
            <person name="Murphy B.T."/>
            <person name="Linington R.G."/>
            <person name="Eustaquio A.S."/>
        </authorList>
    </citation>
    <scope>NUCLEOTIDE SEQUENCE [LARGE SCALE GENOMIC DNA]</scope>
    <source>
        <strain evidence="7 8">RL21-008-BIB-B</strain>
    </source>
</reference>
<feature type="transmembrane region" description="Helical" evidence="6">
    <location>
        <begin position="69"/>
        <end position="90"/>
    </location>
</feature>